<dbReference type="eggNOG" id="ENOG502S0B1">
    <property type="taxonomic scope" value="Eukaryota"/>
</dbReference>
<accession>A8NWM4</accession>
<gene>
    <name evidence="2" type="ORF">CC1G_00068</name>
</gene>
<dbReference type="Proteomes" id="UP000001861">
    <property type="component" value="Unassembled WGS sequence"/>
</dbReference>
<dbReference type="OrthoDB" id="27483at2759"/>
<comment type="caution">
    <text evidence="2">The sequence shown here is derived from an EMBL/GenBank/DDBJ whole genome shotgun (WGS) entry which is preliminary data.</text>
</comment>
<dbReference type="PANTHER" id="PTHR33099">
    <property type="entry name" value="FE2OG DIOXYGENASE DOMAIN-CONTAINING PROTEIN"/>
    <property type="match status" value="1"/>
</dbReference>
<dbReference type="InParanoid" id="A8NWM4"/>
<dbReference type="InterPro" id="IPR044862">
    <property type="entry name" value="Pro_4_hyd_alph_FE2OG_OXY"/>
</dbReference>
<dbReference type="Gene3D" id="2.60.120.620">
    <property type="entry name" value="q2cbj1_9rhob like domain"/>
    <property type="match status" value="1"/>
</dbReference>
<dbReference type="PANTHER" id="PTHR33099:SF14">
    <property type="entry name" value="PROLYL 4-HYDROXYLASE ALPHA SUBUNIT FE(2+) 2OG DIOXYGENASE DOMAIN-CONTAINING PROTEIN"/>
    <property type="match status" value="1"/>
</dbReference>
<dbReference type="VEuPathDB" id="FungiDB:CC1G_00068"/>
<evidence type="ECO:0000313" key="3">
    <source>
        <dbReference type="Proteomes" id="UP000001861"/>
    </source>
</evidence>
<evidence type="ECO:0000313" key="2">
    <source>
        <dbReference type="EMBL" id="EAU84549.2"/>
    </source>
</evidence>
<proteinExistence type="predicted"/>
<dbReference type="KEGG" id="cci:CC1G_00068"/>
<feature type="domain" description="Prolyl 4-hydroxylase alpha subunit Fe(2+) 2OG dioxygenase" evidence="1">
    <location>
        <begin position="134"/>
        <end position="227"/>
    </location>
</feature>
<reference evidence="2 3" key="1">
    <citation type="journal article" date="2010" name="Proc. Natl. Acad. Sci. U.S.A.">
        <title>Insights into evolution of multicellular fungi from the assembled chromosomes of the mushroom Coprinopsis cinerea (Coprinus cinereus).</title>
        <authorList>
            <person name="Stajich J.E."/>
            <person name="Wilke S.K."/>
            <person name="Ahren D."/>
            <person name="Au C.H."/>
            <person name="Birren B.W."/>
            <person name="Borodovsky M."/>
            <person name="Burns C."/>
            <person name="Canback B."/>
            <person name="Casselton L.A."/>
            <person name="Cheng C.K."/>
            <person name="Deng J."/>
            <person name="Dietrich F.S."/>
            <person name="Fargo D.C."/>
            <person name="Farman M.L."/>
            <person name="Gathman A.C."/>
            <person name="Goldberg J."/>
            <person name="Guigo R."/>
            <person name="Hoegger P.J."/>
            <person name="Hooker J.B."/>
            <person name="Huggins A."/>
            <person name="James T.Y."/>
            <person name="Kamada T."/>
            <person name="Kilaru S."/>
            <person name="Kodira C."/>
            <person name="Kues U."/>
            <person name="Kupfer D."/>
            <person name="Kwan H.S."/>
            <person name="Lomsadze A."/>
            <person name="Li W."/>
            <person name="Lilly W.W."/>
            <person name="Ma L.J."/>
            <person name="Mackey A.J."/>
            <person name="Manning G."/>
            <person name="Martin F."/>
            <person name="Muraguchi H."/>
            <person name="Natvig D.O."/>
            <person name="Palmerini H."/>
            <person name="Ramesh M.A."/>
            <person name="Rehmeyer C.J."/>
            <person name="Roe B.A."/>
            <person name="Shenoy N."/>
            <person name="Stanke M."/>
            <person name="Ter-Hovhannisyan V."/>
            <person name="Tunlid A."/>
            <person name="Velagapudi R."/>
            <person name="Vision T.J."/>
            <person name="Zeng Q."/>
            <person name="Zolan M.E."/>
            <person name="Pukkila P.J."/>
        </authorList>
    </citation>
    <scope>NUCLEOTIDE SEQUENCE [LARGE SCALE GENOMIC DNA]</scope>
    <source>
        <strain evidence="3">Okayama-7 / 130 / ATCC MYA-4618 / FGSC 9003</strain>
    </source>
</reference>
<name>A8NWM4_COPC7</name>
<dbReference type="OMA" id="EACKPAP"/>
<evidence type="ECO:0000259" key="1">
    <source>
        <dbReference type="Pfam" id="PF13640"/>
    </source>
</evidence>
<keyword evidence="3" id="KW-1185">Reference proteome</keyword>
<sequence length="450" mass="49830">MPLPESISRLQETVEKLVVPGHCSGTYPLQAGKAGLFYFADNDHTAVGGLDFASPNGVPDTRLEDLVKACEPAKFGLGDRDVLDETYRKAWKLDASKLATQFDVVRSGILTTVHDALLQYESSTLLLEAHVDKLNVYGPGSFFKPHVDTPRDPNMLGTLVIVFPTEHRGGDLLLTTKAGPWTFDSSNLVSKEQSEVHRLAFVAFYSDIEHEVTLVESGYRVTLTYNLYTRKPMSPLDPSISIRVSPEEQQIQNALRTLLADETFLPDGGAFGFGLTHKYPLTNEHYLSQFNWLKNFSEFEGCLKGSDSLVERACKALGLSVKVQALFRNIGTSMVEVRQDFSQIIDGPKANARAMFLTNSTSVHPINWNVDLEMGEWSSRLGKGVGGARVKPFDLDPSELRTRDKPVLWITKPRSLLTTRLPYLAFGNEAALGFSYGTLVLIVDPTVITQ</sequence>
<organism evidence="2 3">
    <name type="scientific">Coprinopsis cinerea (strain Okayama-7 / 130 / ATCC MYA-4618 / FGSC 9003)</name>
    <name type="common">Inky cap fungus</name>
    <name type="synonym">Hormographiella aspergillata</name>
    <dbReference type="NCBI Taxonomy" id="240176"/>
    <lineage>
        <taxon>Eukaryota</taxon>
        <taxon>Fungi</taxon>
        <taxon>Dikarya</taxon>
        <taxon>Basidiomycota</taxon>
        <taxon>Agaricomycotina</taxon>
        <taxon>Agaricomycetes</taxon>
        <taxon>Agaricomycetidae</taxon>
        <taxon>Agaricales</taxon>
        <taxon>Agaricineae</taxon>
        <taxon>Psathyrellaceae</taxon>
        <taxon>Coprinopsis</taxon>
    </lineage>
</organism>
<dbReference type="RefSeq" id="XP_001836932.2">
    <property type="nucleotide sequence ID" value="XM_001836880.2"/>
</dbReference>
<protein>
    <recommendedName>
        <fullName evidence="1">Prolyl 4-hydroxylase alpha subunit Fe(2+) 2OG dioxygenase domain-containing protein</fullName>
    </recommendedName>
</protein>
<dbReference type="HOGENOM" id="CLU_019613_2_1_1"/>
<dbReference type="GeneID" id="6013486"/>
<dbReference type="Pfam" id="PF13640">
    <property type="entry name" value="2OG-FeII_Oxy_3"/>
    <property type="match status" value="1"/>
</dbReference>
<dbReference type="AlphaFoldDB" id="A8NWM4"/>
<dbReference type="EMBL" id="AACS02000005">
    <property type="protein sequence ID" value="EAU84549.2"/>
    <property type="molecule type" value="Genomic_DNA"/>
</dbReference>